<keyword evidence="4" id="KW-1185">Reference proteome</keyword>
<protein>
    <submittedName>
        <fullName evidence="2">Uncharacterized protein</fullName>
    </submittedName>
</protein>
<dbReference type="EMBL" id="CAJOBP010087432">
    <property type="protein sequence ID" value="CAF4935689.1"/>
    <property type="molecule type" value="Genomic_DNA"/>
</dbReference>
<keyword evidence="1" id="KW-0812">Transmembrane</keyword>
<gene>
    <name evidence="2" type="ORF">UJA718_LOCUS47079</name>
    <name evidence="3" type="ORF">UJA718_LOCUS49515</name>
</gene>
<reference evidence="2" key="1">
    <citation type="submission" date="2021-02" db="EMBL/GenBank/DDBJ databases">
        <authorList>
            <person name="Nowell W R."/>
        </authorList>
    </citation>
    <scope>NUCLEOTIDE SEQUENCE</scope>
</reference>
<comment type="caution">
    <text evidence="2">The sequence shown here is derived from an EMBL/GenBank/DDBJ whole genome shotgun (WGS) entry which is preliminary data.</text>
</comment>
<feature type="non-terminal residue" evidence="2">
    <location>
        <position position="1"/>
    </location>
</feature>
<dbReference type="EMBL" id="CAJOBP010104375">
    <property type="protein sequence ID" value="CAF4984959.1"/>
    <property type="molecule type" value="Genomic_DNA"/>
</dbReference>
<organism evidence="2 4">
    <name type="scientific">Rotaria socialis</name>
    <dbReference type="NCBI Taxonomy" id="392032"/>
    <lineage>
        <taxon>Eukaryota</taxon>
        <taxon>Metazoa</taxon>
        <taxon>Spiralia</taxon>
        <taxon>Gnathifera</taxon>
        <taxon>Rotifera</taxon>
        <taxon>Eurotatoria</taxon>
        <taxon>Bdelloidea</taxon>
        <taxon>Philodinida</taxon>
        <taxon>Philodinidae</taxon>
        <taxon>Rotaria</taxon>
    </lineage>
</organism>
<evidence type="ECO:0000313" key="2">
    <source>
        <dbReference type="EMBL" id="CAF4935689.1"/>
    </source>
</evidence>
<keyword evidence="1" id="KW-0472">Membrane</keyword>
<name>A0A821X781_9BILA</name>
<feature type="transmembrane region" description="Helical" evidence="1">
    <location>
        <begin position="19"/>
        <end position="36"/>
    </location>
</feature>
<sequence>PERIDAAQAPEGYGIRSDMWALGLSTVNIIVVFIYSKHIRMFSISIVGNNYWSTSIR</sequence>
<evidence type="ECO:0000313" key="4">
    <source>
        <dbReference type="Proteomes" id="UP000663873"/>
    </source>
</evidence>
<accession>A0A821X781</accession>
<evidence type="ECO:0000256" key="1">
    <source>
        <dbReference type="SAM" id="Phobius"/>
    </source>
</evidence>
<dbReference type="AlphaFoldDB" id="A0A821X781"/>
<dbReference type="Proteomes" id="UP000663873">
    <property type="component" value="Unassembled WGS sequence"/>
</dbReference>
<evidence type="ECO:0000313" key="3">
    <source>
        <dbReference type="EMBL" id="CAF4984959.1"/>
    </source>
</evidence>
<keyword evidence="1" id="KW-1133">Transmembrane helix</keyword>
<proteinExistence type="predicted"/>